<protein>
    <submittedName>
        <fullName evidence="2">BTB domain-containing protein</fullName>
    </submittedName>
</protein>
<dbReference type="Proteomes" id="UP000095282">
    <property type="component" value="Unplaced"/>
</dbReference>
<keyword evidence="1" id="KW-1185">Reference proteome</keyword>
<evidence type="ECO:0000313" key="1">
    <source>
        <dbReference type="Proteomes" id="UP000095282"/>
    </source>
</evidence>
<dbReference type="AlphaFoldDB" id="A0A1I7UKS3"/>
<accession>A0A1I7UKS3</accession>
<sequence>MNDYKKYAFNGEWFFENAREHMERNDFPWIPIGMIGDVFRWEITLIRDPFNERELIVFISTPNEKPKVKCRLHSEFLRNDGSCESETKDILFMEPRGGGVGIFLNLDEMDDEKNGYLKDGGIEIHYGFQIEGILGKNDIWTFNIYDPLFDCEEKQNMITFYFAYDDLIAPEFFYSHKQLLTFHSTYFKSDSNGNLMIELNYVVGFEEFLQISNGVRFQETCKYFYLDVLKFARKYKLFNVVSLVDEAMKLMDFELTFSDAIYYGLNHRLASSLRAIKTSKKLAEGMKQTNLETVSGESLKKCVKRFFEMMDEEFFV</sequence>
<dbReference type="WBParaSite" id="Csp11.Scaffold630.g16949.t1">
    <property type="protein sequence ID" value="Csp11.Scaffold630.g16949.t1"/>
    <property type="gene ID" value="Csp11.Scaffold630.g16949"/>
</dbReference>
<name>A0A1I7UKS3_9PELO</name>
<organism evidence="1 2">
    <name type="scientific">Caenorhabditis tropicalis</name>
    <dbReference type="NCBI Taxonomy" id="1561998"/>
    <lineage>
        <taxon>Eukaryota</taxon>
        <taxon>Metazoa</taxon>
        <taxon>Ecdysozoa</taxon>
        <taxon>Nematoda</taxon>
        <taxon>Chromadorea</taxon>
        <taxon>Rhabditida</taxon>
        <taxon>Rhabditina</taxon>
        <taxon>Rhabditomorpha</taxon>
        <taxon>Rhabditoidea</taxon>
        <taxon>Rhabditidae</taxon>
        <taxon>Peloderinae</taxon>
        <taxon>Caenorhabditis</taxon>
    </lineage>
</organism>
<dbReference type="eggNOG" id="ENOG502TJU5">
    <property type="taxonomic scope" value="Eukaryota"/>
</dbReference>
<reference evidence="2" key="1">
    <citation type="submission" date="2016-11" db="UniProtKB">
        <authorList>
            <consortium name="WormBaseParasite"/>
        </authorList>
    </citation>
    <scope>IDENTIFICATION</scope>
</reference>
<proteinExistence type="predicted"/>
<evidence type="ECO:0000313" key="2">
    <source>
        <dbReference type="WBParaSite" id="Csp11.Scaffold630.g16949.t1"/>
    </source>
</evidence>